<evidence type="ECO:0000256" key="9">
    <source>
        <dbReference type="SAM" id="SignalP"/>
    </source>
</evidence>
<dbReference type="PANTHER" id="PTHR33281:SF19">
    <property type="entry name" value="VOLTAGE-DEPENDENT ANION CHANNEL-FORMING PROTEIN YNEE"/>
    <property type="match status" value="1"/>
</dbReference>
<keyword evidence="2" id="KW-0813">Transport</keyword>
<keyword evidence="11" id="KW-1185">Reference proteome</keyword>
<comment type="caution">
    <text evidence="10">The sequence shown here is derived from an EMBL/GenBank/DDBJ whole genome shotgun (WGS) entry which is preliminary data.</text>
</comment>
<keyword evidence="9" id="KW-0732">Signal</keyword>
<gene>
    <name evidence="10" type="ORF">KFE25_008835</name>
</gene>
<feature type="transmembrane region" description="Helical" evidence="8">
    <location>
        <begin position="302"/>
        <end position="335"/>
    </location>
</feature>
<keyword evidence="7 8" id="KW-0472">Membrane</keyword>
<keyword evidence="6" id="KW-0406">Ion transport</keyword>
<dbReference type="GO" id="GO:0005254">
    <property type="term" value="F:chloride channel activity"/>
    <property type="evidence" value="ECO:0007669"/>
    <property type="project" value="InterPro"/>
</dbReference>
<feature type="signal peptide" evidence="9">
    <location>
        <begin position="1"/>
        <end position="16"/>
    </location>
</feature>
<accession>A0A8J5XTS8</accession>
<dbReference type="EMBL" id="JAGTXO010000001">
    <property type="protein sequence ID" value="KAG8470414.1"/>
    <property type="molecule type" value="Genomic_DNA"/>
</dbReference>
<evidence type="ECO:0000256" key="5">
    <source>
        <dbReference type="ARBA" id="ARBA00022989"/>
    </source>
</evidence>
<evidence type="ECO:0000313" key="11">
    <source>
        <dbReference type="Proteomes" id="UP000751190"/>
    </source>
</evidence>
<evidence type="ECO:0000256" key="7">
    <source>
        <dbReference type="ARBA" id="ARBA00023136"/>
    </source>
</evidence>
<dbReference type="PANTHER" id="PTHR33281">
    <property type="entry name" value="UPF0187 PROTEIN YNEE"/>
    <property type="match status" value="1"/>
</dbReference>
<dbReference type="AlphaFoldDB" id="A0A8J5XTS8"/>
<dbReference type="InterPro" id="IPR044669">
    <property type="entry name" value="YneE/VCCN1/2-like"/>
</dbReference>
<name>A0A8J5XTS8_DIALT</name>
<feature type="chain" id="PRO_5035319570" evidence="9">
    <location>
        <begin position="17"/>
        <end position="381"/>
    </location>
</feature>
<feature type="transmembrane region" description="Helical" evidence="8">
    <location>
        <begin position="126"/>
        <end position="156"/>
    </location>
</feature>
<evidence type="ECO:0000256" key="8">
    <source>
        <dbReference type="SAM" id="Phobius"/>
    </source>
</evidence>
<proteinExistence type="predicted"/>
<evidence type="ECO:0000256" key="3">
    <source>
        <dbReference type="ARBA" id="ARBA00022475"/>
    </source>
</evidence>
<organism evidence="10 11">
    <name type="scientific">Diacronema lutheri</name>
    <name type="common">Unicellular marine alga</name>
    <name type="synonym">Monochrysis lutheri</name>
    <dbReference type="NCBI Taxonomy" id="2081491"/>
    <lineage>
        <taxon>Eukaryota</taxon>
        <taxon>Haptista</taxon>
        <taxon>Haptophyta</taxon>
        <taxon>Pavlovophyceae</taxon>
        <taxon>Pavlovales</taxon>
        <taxon>Pavlovaceae</taxon>
        <taxon>Diacronema</taxon>
    </lineage>
</organism>
<evidence type="ECO:0000256" key="2">
    <source>
        <dbReference type="ARBA" id="ARBA00022448"/>
    </source>
</evidence>
<evidence type="ECO:0000256" key="6">
    <source>
        <dbReference type="ARBA" id="ARBA00023065"/>
    </source>
</evidence>
<dbReference type="OrthoDB" id="1368at2759"/>
<evidence type="ECO:0000256" key="4">
    <source>
        <dbReference type="ARBA" id="ARBA00022692"/>
    </source>
</evidence>
<dbReference type="GO" id="GO:0005886">
    <property type="term" value="C:plasma membrane"/>
    <property type="evidence" value="ECO:0007669"/>
    <property type="project" value="UniProtKB-SubCell"/>
</dbReference>
<reference evidence="10" key="1">
    <citation type="submission" date="2021-05" db="EMBL/GenBank/DDBJ databases">
        <title>The genome of the haptophyte Pavlova lutheri (Diacronema luteri, Pavlovales) - a model for lipid biosynthesis in eukaryotic algae.</title>
        <authorList>
            <person name="Hulatt C.J."/>
            <person name="Posewitz M.C."/>
        </authorList>
    </citation>
    <scope>NUCLEOTIDE SEQUENCE</scope>
    <source>
        <strain evidence="10">NIVA-4/92</strain>
    </source>
</reference>
<protein>
    <submittedName>
        <fullName evidence="10">Uncharacterized protein</fullName>
    </submittedName>
</protein>
<dbReference type="OMA" id="ICITIRA"/>
<comment type="subcellular location">
    <subcellularLocation>
        <location evidence="1">Cell membrane</location>
        <topology evidence="1">Multi-pass membrane protein</topology>
    </subcellularLocation>
</comment>
<keyword evidence="5 8" id="KW-1133">Transmembrane helix</keyword>
<evidence type="ECO:0000313" key="10">
    <source>
        <dbReference type="EMBL" id="KAG8470414.1"/>
    </source>
</evidence>
<evidence type="ECO:0000256" key="1">
    <source>
        <dbReference type="ARBA" id="ARBA00004651"/>
    </source>
</evidence>
<sequence length="381" mass="41041">MIATLFLLVGTVRGPALRHARGVVRARGVGAQLRSAAEPADGVRADVAALWTTQYGECGTILYGDSNADATTLGVRISQDSTITKLWTRDDWAKHVDVYRFWRHLVFWPRSTVVRSLLPVLAGLSAWTALVFAGGFSLPMPALALSVSPLALLLAFRVNSATARFSEARTQWGRTVLHARDAAAIIATMGAVPLHTRAECCRLLCSFGWAVKSVLRSDDSMRIVLDALLPPPMAAWVGNRRKPPLGILALLRQRTANIDAPTSAAQSLSTCLSDLNACYGGMERIFSTPLSPTYMRHTTRGLLLWLGMLPAGLCGAGVSFVHSLVAVCATGYIMLGIEEIGIQIEQPFDCLPLHGMATVLTMDVLDELCPEEPLPPVGVSE</sequence>
<keyword evidence="3" id="KW-1003">Cell membrane</keyword>
<dbReference type="Pfam" id="PF25539">
    <property type="entry name" value="Bestrophin_2"/>
    <property type="match status" value="1"/>
</dbReference>
<keyword evidence="4 8" id="KW-0812">Transmembrane</keyword>
<dbReference type="Proteomes" id="UP000751190">
    <property type="component" value="Unassembled WGS sequence"/>
</dbReference>